<dbReference type="InterPro" id="IPR027417">
    <property type="entry name" value="P-loop_NTPase"/>
</dbReference>
<reference evidence="10" key="2">
    <citation type="submission" date="2021-04" db="EMBL/GenBank/DDBJ databases">
        <authorList>
            <person name="Liu J."/>
        </authorList>
    </citation>
    <scope>NUCLEOTIDE SEQUENCE</scope>
    <source>
        <strain evidence="10">BAD-6</strain>
    </source>
</reference>
<comment type="caution">
    <text evidence="10">The sequence shown here is derived from an EMBL/GenBank/DDBJ whole genome shotgun (WGS) entry which is preliminary data.</text>
</comment>
<dbReference type="SUPFAM" id="SSF52540">
    <property type="entry name" value="P-loop containing nucleoside triphosphate hydrolases"/>
    <property type="match status" value="1"/>
</dbReference>
<dbReference type="Pfam" id="PF25601">
    <property type="entry name" value="AAA_lid_14"/>
    <property type="match status" value="1"/>
</dbReference>
<evidence type="ECO:0000256" key="1">
    <source>
        <dbReference type="ARBA" id="ARBA00022741"/>
    </source>
</evidence>
<dbReference type="PROSITE" id="PS50113">
    <property type="entry name" value="PAC"/>
    <property type="match status" value="1"/>
</dbReference>
<evidence type="ECO:0000256" key="3">
    <source>
        <dbReference type="ARBA" id="ARBA00023015"/>
    </source>
</evidence>
<dbReference type="RefSeq" id="WP_227018522.1">
    <property type="nucleotide sequence ID" value="NZ_JAGSND010000006.1"/>
</dbReference>
<feature type="domain" description="Sigma-54 factor interaction" evidence="7">
    <location>
        <begin position="165"/>
        <end position="394"/>
    </location>
</feature>
<protein>
    <submittedName>
        <fullName evidence="10">Sigma 54-interacting transcriptional regulator</fullName>
    </submittedName>
</protein>
<dbReference type="GO" id="GO:0005524">
    <property type="term" value="F:ATP binding"/>
    <property type="evidence" value="ECO:0007669"/>
    <property type="project" value="UniProtKB-KW"/>
</dbReference>
<dbReference type="PROSITE" id="PS50112">
    <property type="entry name" value="PAS"/>
    <property type="match status" value="1"/>
</dbReference>
<dbReference type="SMART" id="SM00382">
    <property type="entry name" value="AAA"/>
    <property type="match status" value="1"/>
</dbReference>
<keyword evidence="1" id="KW-0547">Nucleotide-binding</keyword>
<keyword evidence="6" id="KW-0175">Coiled coil</keyword>
<dbReference type="SUPFAM" id="SSF46689">
    <property type="entry name" value="Homeodomain-like"/>
    <property type="match status" value="1"/>
</dbReference>
<evidence type="ECO:0000256" key="4">
    <source>
        <dbReference type="ARBA" id="ARBA00023125"/>
    </source>
</evidence>
<feature type="coiled-coil region" evidence="6">
    <location>
        <begin position="131"/>
        <end position="165"/>
    </location>
</feature>
<gene>
    <name evidence="10" type="ORF">KCX82_10960</name>
</gene>
<evidence type="ECO:0000313" key="11">
    <source>
        <dbReference type="Proteomes" id="UP000675664"/>
    </source>
</evidence>
<dbReference type="Proteomes" id="UP000675664">
    <property type="component" value="Unassembled WGS sequence"/>
</dbReference>
<dbReference type="InterPro" id="IPR000014">
    <property type="entry name" value="PAS"/>
</dbReference>
<proteinExistence type="predicted"/>
<dbReference type="InterPro" id="IPR025944">
    <property type="entry name" value="Sigma_54_int_dom_CS"/>
</dbReference>
<dbReference type="Gene3D" id="3.40.50.300">
    <property type="entry name" value="P-loop containing nucleotide triphosphate hydrolases"/>
    <property type="match status" value="1"/>
</dbReference>
<dbReference type="NCBIfam" id="TIGR00229">
    <property type="entry name" value="sensory_box"/>
    <property type="match status" value="1"/>
</dbReference>
<dbReference type="Pfam" id="PF00989">
    <property type="entry name" value="PAS"/>
    <property type="match status" value="1"/>
</dbReference>
<evidence type="ECO:0000256" key="5">
    <source>
        <dbReference type="ARBA" id="ARBA00023163"/>
    </source>
</evidence>
<evidence type="ECO:0000259" key="9">
    <source>
        <dbReference type="PROSITE" id="PS50113"/>
    </source>
</evidence>
<evidence type="ECO:0000313" key="10">
    <source>
        <dbReference type="EMBL" id="MBR0598397.1"/>
    </source>
</evidence>
<evidence type="ECO:0000259" key="7">
    <source>
        <dbReference type="PROSITE" id="PS50045"/>
    </source>
</evidence>
<dbReference type="InterPro" id="IPR013767">
    <property type="entry name" value="PAS_fold"/>
</dbReference>
<dbReference type="PROSITE" id="PS00688">
    <property type="entry name" value="SIGMA54_INTERACT_3"/>
    <property type="match status" value="1"/>
</dbReference>
<keyword evidence="5" id="KW-0804">Transcription</keyword>
<organism evidence="10 11">
    <name type="scientific">Sinanaerobacter chloroacetimidivorans</name>
    <dbReference type="NCBI Taxonomy" id="2818044"/>
    <lineage>
        <taxon>Bacteria</taxon>
        <taxon>Bacillati</taxon>
        <taxon>Bacillota</taxon>
        <taxon>Clostridia</taxon>
        <taxon>Peptostreptococcales</taxon>
        <taxon>Anaerovoracaceae</taxon>
        <taxon>Sinanaerobacter</taxon>
    </lineage>
</organism>
<dbReference type="FunFam" id="3.40.50.300:FF:000006">
    <property type="entry name" value="DNA-binding transcriptional regulator NtrC"/>
    <property type="match status" value="1"/>
</dbReference>
<feature type="domain" description="PAC" evidence="9">
    <location>
        <begin position="88"/>
        <end position="140"/>
    </location>
</feature>
<dbReference type="PANTHER" id="PTHR32071:SF57">
    <property type="entry name" value="C4-DICARBOXYLATE TRANSPORT TRANSCRIPTIONAL REGULATORY PROTEIN DCTD"/>
    <property type="match status" value="1"/>
</dbReference>
<dbReference type="PROSITE" id="PS00676">
    <property type="entry name" value="SIGMA54_INTERACT_2"/>
    <property type="match status" value="1"/>
</dbReference>
<evidence type="ECO:0000259" key="8">
    <source>
        <dbReference type="PROSITE" id="PS50112"/>
    </source>
</evidence>
<sequence>MKQIGKKIGRRKLKRKNQEEFAREIDTILDAIHDDILITDGTGKILKVSKSFASVYGIGEDYILGKTVFEMEKKGVFKPSIIAKVLESDQKVTMRQKNSLGRELIVTATPVRNQQGKIEKVVSFTRDLTDYLNLQEQYSALESKMEKYTAEIEELRSKIVTIEGIVGNSESIREVIRTINKIAKFDANVLFLGPSGVGKTMFSRFVHNKSNRSTGPFIEINCAAIPDNLLESELFGYEKGSFTGAGQDGKIGLIELAQGGTLMLDEISEIPLNLQAKILKVIQDKTITRVGGTREIKVDFRLIAASNRDMEELTAQNKFRQDLYYRLNVITIHIPPLKDRKEDIIPLVSYFIDKFNKKYSLEKSLHPQTMDKLLEYNWPGNVRELENILERVMLTSEGNKITKEALPQVILCSDKRGEAPPGCGNLMQALEDLEGALIKEAYNRCGTSVGVAKALQISQPTAVRKIRKYMK</sequence>
<dbReference type="CDD" id="cd00130">
    <property type="entry name" value="PAS"/>
    <property type="match status" value="1"/>
</dbReference>
<keyword evidence="11" id="KW-1185">Reference proteome</keyword>
<dbReference type="InterPro" id="IPR003593">
    <property type="entry name" value="AAA+_ATPase"/>
</dbReference>
<name>A0A8J7W089_9FIRM</name>
<evidence type="ECO:0000256" key="6">
    <source>
        <dbReference type="SAM" id="Coils"/>
    </source>
</evidence>
<accession>A0A8J7W089</accession>
<dbReference type="CDD" id="cd00009">
    <property type="entry name" value="AAA"/>
    <property type="match status" value="1"/>
</dbReference>
<dbReference type="AlphaFoldDB" id="A0A8J7W089"/>
<keyword evidence="4" id="KW-0238">DNA-binding</keyword>
<feature type="domain" description="PAS" evidence="8">
    <location>
        <begin position="21"/>
        <end position="71"/>
    </location>
</feature>
<dbReference type="InterPro" id="IPR009057">
    <property type="entry name" value="Homeodomain-like_sf"/>
</dbReference>
<dbReference type="Gene3D" id="1.10.10.60">
    <property type="entry name" value="Homeodomain-like"/>
    <property type="match status" value="1"/>
</dbReference>
<dbReference type="Gene3D" id="3.30.450.20">
    <property type="entry name" value="PAS domain"/>
    <property type="match status" value="1"/>
</dbReference>
<dbReference type="EMBL" id="JAGSND010000006">
    <property type="protein sequence ID" value="MBR0598397.1"/>
    <property type="molecule type" value="Genomic_DNA"/>
</dbReference>
<dbReference type="Pfam" id="PF00158">
    <property type="entry name" value="Sigma54_activat"/>
    <property type="match status" value="1"/>
</dbReference>
<reference evidence="10" key="1">
    <citation type="submission" date="2021-04" db="EMBL/GenBank/DDBJ databases">
        <title>Sinoanaerobacter chloroacetimidivorans sp. nov., an obligate anaerobic bacterium isolated from anaerobic sludge.</title>
        <authorList>
            <person name="Bao Y."/>
        </authorList>
    </citation>
    <scope>NUCLEOTIDE SEQUENCE</scope>
    <source>
        <strain evidence="10">BAD-6</strain>
    </source>
</reference>
<keyword evidence="3" id="KW-0805">Transcription regulation</keyword>
<dbReference type="InterPro" id="IPR000700">
    <property type="entry name" value="PAS-assoc_C"/>
</dbReference>
<evidence type="ECO:0000256" key="2">
    <source>
        <dbReference type="ARBA" id="ARBA00022840"/>
    </source>
</evidence>
<dbReference type="SUPFAM" id="SSF55785">
    <property type="entry name" value="PYP-like sensor domain (PAS domain)"/>
    <property type="match status" value="1"/>
</dbReference>
<dbReference type="PANTHER" id="PTHR32071">
    <property type="entry name" value="TRANSCRIPTIONAL REGULATORY PROTEIN"/>
    <property type="match status" value="1"/>
</dbReference>
<dbReference type="InterPro" id="IPR058031">
    <property type="entry name" value="AAA_lid_NorR"/>
</dbReference>
<dbReference type="InterPro" id="IPR025943">
    <property type="entry name" value="Sigma_54_int_dom_ATP-bd_2"/>
</dbReference>
<dbReference type="PROSITE" id="PS50045">
    <property type="entry name" value="SIGMA54_INTERACT_4"/>
    <property type="match status" value="1"/>
</dbReference>
<dbReference type="GO" id="GO:0006355">
    <property type="term" value="P:regulation of DNA-templated transcription"/>
    <property type="evidence" value="ECO:0007669"/>
    <property type="project" value="InterPro"/>
</dbReference>
<dbReference type="InterPro" id="IPR002078">
    <property type="entry name" value="Sigma_54_int"/>
</dbReference>
<dbReference type="Gene3D" id="1.10.8.60">
    <property type="match status" value="1"/>
</dbReference>
<dbReference type="GO" id="GO:0003677">
    <property type="term" value="F:DNA binding"/>
    <property type="evidence" value="ECO:0007669"/>
    <property type="project" value="UniProtKB-KW"/>
</dbReference>
<dbReference type="InterPro" id="IPR035965">
    <property type="entry name" value="PAS-like_dom_sf"/>
</dbReference>
<keyword evidence="2" id="KW-0067">ATP-binding</keyword>